<evidence type="ECO:0000313" key="2">
    <source>
        <dbReference type="Proteomes" id="UP000789405"/>
    </source>
</evidence>
<keyword evidence="2" id="KW-1185">Reference proteome</keyword>
<reference evidence="1" key="1">
    <citation type="submission" date="2021-06" db="EMBL/GenBank/DDBJ databases">
        <authorList>
            <person name="Kallberg Y."/>
            <person name="Tangrot J."/>
            <person name="Rosling A."/>
        </authorList>
    </citation>
    <scope>NUCLEOTIDE SEQUENCE</scope>
    <source>
        <strain evidence="1">MA453B</strain>
    </source>
</reference>
<organism evidence="1 2">
    <name type="scientific">Dentiscutata erythropus</name>
    <dbReference type="NCBI Taxonomy" id="1348616"/>
    <lineage>
        <taxon>Eukaryota</taxon>
        <taxon>Fungi</taxon>
        <taxon>Fungi incertae sedis</taxon>
        <taxon>Mucoromycota</taxon>
        <taxon>Glomeromycotina</taxon>
        <taxon>Glomeromycetes</taxon>
        <taxon>Diversisporales</taxon>
        <taxon>Gigasporaceae</taxon>
        <taxon>Dentiscutata</taxon>
    </lineage>
</organism>
<evidence type="ECO:0000313" key="1">
    <source>
        <dbReference type="EMBL" id="CAG8523220.1"/>
    </source>
</evidence>
<protein>
    <submittedName>
        <fullName evidence="1">8616_t:CDS:1</fullName>
    </submittedName>
</protein>
<gene>
    <name evidence="1" type="ORF">DERYTH_LOCUS3977</name>
</gene>
<dbReference type="OrthoDB" id="2432836at2759"/>
<feature type="non-terminal residue" evidence="1">
    <location>
        <position position="277"/>
    </location>
</feature>
<sequence>IAKQITEKQISLDSEFEIIGVEASGDVDYAFRMSKINSSSEELVCITEAKRFTEEIGIIQNIVQLESAFYSNKKQKNEDIYENFKDYYDYLYASEWYFIMYALKKIYLSERYLIEITLKALNERSEKCHENNCRLVEGQREVTLEVSVPSTSIFRNTELGKSVILAGGYCQNTHKKKDAEKIIQLIADSIQSDAQSGDKITTCDEIPARPPCQDSSIVLLLFLAQLFDKATDAEYGVIRANQEEILHWYYYREGFLIQVRVVIQDGNGKIDKKRQRG</sequence>
<accession>A0A9N9FB32</accession>
<proteinExistence type="predicted"/>
<dbReference type="EMBL" id="CAJVPY010001466">
    <property type="protein sequence ID" value="CAG8523220.1"/>
    <property type="molecule type" value="Genomic_DNA"/>
</dbReference>
<name>A0A9N9FB32_9GLOM</name>
<comment type="caution">
    <text evidence="1">The sequence shown here is derived from an EMBL/GenBank/DDBJ whole genome shotgun (WGS) entry which is preliminary data.</text>
</comment>
<dbReference type="Proteomes" id="UP000789405">
    <property type="component" value="Unassembled WGS sequence"/>
</dbReference>
<dbReference type="AlphaFoldDB" id="A0A9N9FB32"/>